<dbReference type="InterPro" id="IPR018873">
    <property type="entry name" value="KilA-N_DNA-bd_domain"/>
</dbReference>
<sequence>MANTSQTVTVETLPVITHEDVRVITTELLANLYGTEPKNLRMNFANNEDRFVSGKHFFKLEGEPLREFKSLHKANDVGFVEISPRAKHLTLWTERGAARHAKMLDTDEAWEVFEKLEDCYFGVGKDHPATSFPTYQRALVTIEHGKITSILDLEGCSLVETKGLWTVRENLRIVIDQLSWLQGEASGEALERRLKPLG</sequence>
<gene>
    <name evidence="2" type="ORF">ACFSJC_09245</name>
</gene>
<dbReference type="Proteomes" id="UP001597337">
    <property type="component" value="Unassembled WGS sequence"/>
</dbReference>
<feature type="domain" description="KilA-N DNA-binding" evidence="1">
    <location>
        <begin position="15"/>
        <end position="103"/>
    </location>
</feature>
<name>A0ABW4Y8T3_9GAMM</name>
<dbReference type="EMBL" id="JBHUHX010000018">
    <property type="protein sequence ID" value="MFD2112022.1"/>
    <property type="molecule type" value="Genomic_DNA"/>
</dbReference>
<accession>A0ABW4Y8T3</accession>
<reference evidence="3" key="1">
    <citation type="journal article" date="2019" name="Int. J. Syst. Evol. Microbiol.">
        <title>The Global Catalogue of Microorganisms (GCM) 10K type strain sequencing project: providing services to taxonomists for standard genome sequencing and annotation.</title>
        <authorList>
            <consortium name="The Broad Institute Genomics Platform"/>
            <consortium name="The Broad Institute Genome Sequencing Center for Infectious Disease"/>
            <person name="Wu L."/>
            <person name="Ma J."/>
        </authorList>
    </citation>
    <scope>NUCLEOTIDE SEQUENCE [LARGE SCALE GENOMIC DNA]</scope>
    <source>
        <strain evidence="3">KACC 12597</strain>
    </source>
</reference>
<dbReference type="Pfam" id="PF10543">
    <property type="entry name" value="ORF6N"/>
    <property type="match status" value="1"/>
</dbReference>
<proteinExistence type="predicted"/>
<comment type="caution">
    <text evidence="2">The sequence shown here is derived from an EMBL/GenBank/DDBJ whole genome shotgun (WGS) entry which is preliminary data.</text>
</comment>
<keyword evidence="3" id="KW-1185">Reference proteome</keyword>
<evidence type="ECO:0000259" key="1">
    <source>
        <dbReference type="Pfam" id="PF10543"/>
    </source>
</evidence>
<dbReference type="RefSeq" id="WP_386025951.1">
    <property type="nucleotide sequence ID" value="NZ_JBHUHX010000018.1"/>
</dbReference>
<evidence type="ECO:0000313" key="3">
    <source>
        <dbReference type="Proteomes" id="UP001597337"/>
    </source>
</evidence>
<evidence type="ECO:0000313" key="2">
    <source>
        <dbReference type="EMBL" id="MFD2112022.1"/>
    </source>
</evidence>
<protein>
    <submittedName>
        <fullName evidence="2">ORF6N domain-containing protein</fullName>
    </submittedName>
</protein>
<organism evidence="2 3">
    <name type="scientific">Thiorhodococcus fuscus</name>
    <dbReference type="NCBI Taxonomy" id="527200"/>
    <lineage>
        <taxon>Bacteria</taxon>
        <taxon>Pseudomonadati</taxon>
        <taxon>Pseudomonadota</taxon>
        <taxon>Gammaproteobacteria</taxon>
        <taxon>Chromatiales</taxon>
        <taxon>Chromatiaceae</taxon>
        <taxon>Thiorhodococcus</taxon>
    </lineage>
</organism>